<sequence length="65" mass="7369">MNKRAILKELINGNPDPLQIACKGLSKPVELMTDEELYRITGTKPRDMSKLTDDELRAIVNERKG</sequence>
<reference evidence="1 2" key="2">
    <citation type="journal article" date="2012" name="Stand. Genomic Sci.">
        <title>Complete genome sequence of the aquatic bacterium Runella slithyformis type strain (LSU 4(T)).</title>
        <authorList>
            <person name="Copeland A."/>
            <person name="Zhang X."/>
            <person name="Misra M."/>
            <person name="Lapidus A."/>
            <person name="Nolan M."/>
            <person name="Lucas S."/>
            <person name="Deshpande S."/>
            <person name="Cheng J.F."/>
            <person name="Tapia R."/>
            <person name="Goodwin L.A."/>
            <person name="Pitluck S."/>
            <person name="Liolios K."/>
            <person name="Pagani I."/>
            <person name="Ivanova N."/>
            <person name="Mikhailova N."/>
            <person name="Pati A."/>
            <person name="Chen A."/>
            <person name="Palaniappan K."/>
            <person name="Land M."/>
            <person name="Hauser L."/>
            <person name="Pan C."/>
            <person name="Jeffries C.D."/>
            <person name="Detter J.C."/>
            <person name="Brambilla E.M."/>
            <person name="Rohde M."/>
            <person name="Djao O.D."/>
            <person name="Goker M."/>
            <person name="Sikorski J."/>
            <person name="Tindall B.J."/>
            <person name="Woyke T."/>
            <person name="Bristow J."/>
            <person name="Eisen J.A."/>
            <person name="Markowitz V."/>
            <person name="Hugenholtz P."/>
            <person name="Kyrpides N.C."/>
            <person name="Klenk H.P."/>
            <person name="Mavromatis K."/>
        </authorList>
    </citation>
    <scope>NUCLEOTIDE SEQUENCE [LARGE SCALE GENOMIC DNA]</scope>
    <source>
        <strain evidence="2">ATCC 29530 / DSM 19594 / LMG 11500 / NCIMB 11436 / LSU 4</strain>
    </source>
</reference>
<keyword evidence="2" id="KW-1185">Reference proteome</keyword>
<dbReference type="RefSeq" id="WP_013929027.1">
    <property type="nucleotide sequence ID" value="NC_015703.1"/>
</dbReference>
<accession>A0A7U3ZM32</accession>
<dbReference type="KEGG" id="rsi:Runsl_3354"/>
<gene>
    <name evidence="1" type="ordered locus">Runsl_3354</name>
</gene>
<protein>
    <submittedName>
        <fullName evidence="1">Uncharacterized protein</fullName>
    </submittedName>
</protein>
<proteinExistence type="predicted"/>
<evidence type="ECO:0000313" key="1">
    <source>
        <dbReference type="EMBL" id="AEI49722.1"/>
    </source>
</evidence>
<evidence type="ECO:0000313" key="2">
    <source>
        <dbReference type="Proteomes" id="UP000000493"/>
    </source>
</evidence>
<dbReference type="Proteomes" id="UP000000493">
    <property type="component" value="Chromosome"/>
</dbReference>
<dbReference type="AlphaFoldDB" id="A0A7U3ZM32"/>
<dbReference type="EMBL" id="CP002859">
    <property type="protein sequence ID" value="AEI49722.1"/>
    <property type="molecule type" value="Genomic_DNA"/>
</dbReference>
<organism evidence="1 2">
    <name type="scientific">Runella slithyformis (strain ATCC 29530 / DSM 19594 / LMG 11500 / NCIMB 11436 / LSU 4)</name>
    <dbReference type="NCBI Taxonomy" id="761193"/>
    <lineage>
        <taxon>Bacteria</taxon>
        <taxon>Pseudomonadati</taxon>
        <taxon>Bacteroidota</taxon>
        <taxon>Cytophagia</taxon>
        <taxon>Cytophagales</taxon>
        <taxon>Spirosomataceae</taxon>
        <taxon>Runella</taxon>
    </lineage>
</organism>
<reference evidence="2" key="1">
    <citation type="submission" date="2011-06" db="EMBL/GenBank/DDBJ databases">
        <title>The complete genome of chromosome of Runella slithyformis DSM 19594.</title>
        <authorList>
            <consortium name="US DOE Joint Genome Institute (JGI-PGF)"/>
            <person name="Lucas S."/>
            <person name="Han J."/>
            <person name="Lapidus A."/>
            <person name="Bruce D."/>
            <person name="Goodwin L."/>
            <person name="Pitluck S."/>
            <person name="Peters L."/>
            <person name="Kyrpides N."/>
            <person name="Mavromatis K."/>
            <person name="Ivanova N."/>
            <person name="Ovchinnikova G."/>
            <person name="Zhang X."/>
            <person name="Misra M."/>
            <person name="Detter J.C."/>
            <person name="Tapia R."/>
            <person name="Han C."/>
            <person name="Land M."/>
            <person name="Hauser L."/>
            <person name="Markowitz V."/>
            <person name="Cheng J.-F."/>
            <person name="Hugenholtz P."/>
            <person name="Woyke T."/>
            <person name="Wu D."/>
            <person name="Tindall B."/>
            <person name="Faehrich R."/>
            <person name="Brambilla E."/>
            <person name="Klenk H.-P."/>
            <person name="Eisen J.A."/>
        </authorList>
    </citation>
    <scope>NUCLEOTIDE SEQUENCE [LARGE SCALE GENOMIC DNA]</scope>
    <source>
        <strain evidence="2">ATCC 29530 / DSM 19594 / LMG 11500 / NCIMB 11436 / LSU 4</strain>
    </source>
</reference>
<name>A0A7U3ZM32_RUNSL</name>